<accession>A0A9W4EDF3</accession>
<dbReference type="InterPro" id="IPR027417">
    <property type="entry name" value="P-loop_NTPase"/>
</dbReference>
<feature type="domain" description="ABC transmembrane type-1" evidence="6">
    <location>
        <begin position="19"/>
        <end position="140"/>
    </location>
</feature>
<evidence type="ECO:0000259" key="6">
    <source>
        <dbReference type="PROSITE" id="PS50929"/>
    </source>
</evidence>
<comment type="caution">
    <text evidence="7">The sequence shown here is derived from an EMBL/GenBank/DDBJ whole genome shotgun (WGS) entry which is preliminary data.</text>
</comment>
<evidence type="ECO:0000256" key="1">
    <source>
        <dbReference type="ARBA" id="ARBA00004651"/>
    </source>
</evidence>
<dbReference type="AlphaFoldDB" id="A0A9W4EDF3"/>
<protein>
    <recommendedName>
        <fullName evidence="6">ABC transmembrane type-1 domain-containing protein</fullName>
    </recommendedName>
</protein>
<dbReference type="SUPFAM" id="SSF90123">
    <property type="entry name" value="ABC transporter transmembrane region"/>
    <property type="match status" value="1"/>
</dbReference>
<dbReference type="InterPro" id="IPR039421">
    <property type="entry name" value="Type_1_exporter"/>
</dbReference>
<dbReference type="PANTHER" id="PTHR24221:SF654">
    <property type="entry name" value="ATP-BINDING CASSETTE SUB-FAMILY B MEMBER 6"/>
    <property type="match status" value="1"/>
</dbReference>
<keyword evidence="8" id="KW-1185">Reference proteome</keyword>
<dbReference type="Proteomes" id="UP001153328">
    <property type="component" value="Unassembled WGS sequence"/>
</dbReference>
<gene>
    <name evidence="7" type="ORF">SBRY_140103</name>
</gene>
<feature type="region of interest" description="Disordered" evidence="5">
    <location>
        <begin position="243"/>
        <end position="270"/>
    </location>
</feature>
<dbReference type="InterPro" id="IPR011527">
    <property type="entry name" value="ABC1_TM_dom"/>
</dbReference>
<dbReference type="EMBL" id="CAJVAX010000006">
    <property type="protein sequence ID" value="CAG7621955.1"/>
    <property type="molecule type" value="Genomic_DNA"/>
</dbReference>
<keyword evidence="4" id="KW-0472">Membrane</keyword>
<evidence type="ECO:0000256" key="4">
    <source>
        <dbReference type="ARBA" id="ARBA00023136"/>
    </source>
</evidence>
<sequence>MRVVAAPSGPDRRRARPCISRSFRHAQQEAAEVAATVEAAVTGVRVVKGFGQEQRELAGLEAKARRLFSSRLRVVRYTSRYTPALQAVPALGQVAVLALGGWLALNGRISLGTFLAFTSYLGSFVTPVRQVATLLTVWQQARAGTERVLEVIDEAPVITDAPDAVDLPAGPLSISRQDVTFGYGAGREPLLRDFSLDIAPGETVALIGPAGSGKSTAAALLPRFYDVASGSVKVGGTDVRDLRLAASPRPRRSGPDADDRSRSEVHYGVA</sequence>
<dbReference type="Gene3D" id="1.20.1560.10">
    <property type="entry name" value="ABC transporter type 1, transmembrane domain"/>
    <property type="match status" value="1"/>
</dbReference>
<dbReference type="GO" id="GO:0005524">
    <property type="term" value="F:ATP binding"/>
    <property type="evidence" value="ECO:0007669"/>
    <property type="project" value="InterPro"/>
</dbReference>
<evidence type="ECO:0000313" key="7">
    <source>
        <dbReference type="EMBL" id="CAG7621955.1"/>
    </source>
</evidence>
<dbReference type="Pfam" id="PF00664">
    <property type="entry name" value="ABC_membrane"/>
    <property type="match status" value="1"/>
</dbReference>
<dbReference type="GO" id="GO:0034040">
    <property type="term" value="F:ATPase-coupled lipid transmembrane transporter activity"/>
    <property type="evidence" value="ECO:0007669"/>
    <property type="project" value="TreeGrafter"/>
</dbReference>
<name>A0A9W4EDF3_9ACTN</name>
<dbReference type="PROSITE" id="PS50929">
    <property type="entry name" value="ABC_TM1F"/>
    <property type="match status" value="1"/>
</dbReference>
<feature type="compositionally biased region" description="Basic and acidic residues" evidence="5">
    <location>
        <begin position="253"/>
        <end position="270"/>
    </location>
</feature>
<dbReference type="GO" id="GO:0016887">
    <property type="term" value="F:ATP hydrolysis activity"/>
    <property type="evidence" value="ECO:0007669"/>
    <property type="project" value="InterPro"/>
</dbReference>
<evidence type="ECO:0000256" key="2">
    <source>
        <dbReference type="ARBA" id="ARBA00022692"/>
    </source>
</evidence>
<organism evidence="7 8">
    <name type="scientific">Actinacidiphila bryophytorum</name>
    <dbReference type="NCBI Taxonomy" id="1436133"/>
    <lineage>
        <taxon>Bacteria</taxon>
        <taxon>Bacillati</taxon>
        <taxon>Actinomycetota</taxon>
        <taxon>Actinomycetes</taxon>
        <taxon>Kitasatosporales</taxon>
        <taxon>Streptomycetaceae</taxon>
        <taxon>Actinacidiphila</taxon>
    </lineage>
</organism>
<dbReference type="SUPFAM" id="SSF52540">
    <property type="entry name" value="P-loop containing nucleoside triphosphate hydrolases"/>
    <property type="match status" value="1"/>
</dbReference>
<dbReference type="GO" id="GO:0005886">
    <property type="term" value="C:plasma membrane"/>
    <property type="evidence" value="ECO:0007669"/>
    <property type="project" value="UniProtKB-SubCell"/>
</dbReference>
<dbReference type="Gene3D" id="3.40.50.300">
    <property type="entry name" value="P-loop containing nucleotide triphosphate hydrolases"/>
    <property type="match status" value="1"/>
</dbReference>
<dbReference type="PANTHER" id="PTHR24221">
    <property type="entry name" value="ATP-BINDING CASSETTE SUB-FAMILY B"/>
    <property type="match status" value="1"/>
</dbReference>
<proteinExistence type="predicted"/>
<keyword evidence="2" id="KW-0812">Transmembrane</keyword>
<evidence type="ECO:0000256" key="3">
    <source>
        <dbReference type="ARBA" id="ARBA00022989"/>
    </source>
</evidence>
<dbReference type="Pfam" id="PF00005">
    <property type="entry name" value="ABC_tran"/>
    <property type="match status" value="1"/>
</dbReference>
<keyword evidence="3" id="KW-1133">Transmembrane helix</keyword>
<dbReference type="InterPro" id="IPR036640">
    <property type="entry name" value="ABC1_TM_sf"/>
</dbReference>
<comment type="subcellular location">
    <subcellularLocation>
        <location evidence="1">Cell membrane</location>
        <topology evidence="1">Multi-pass membrane protein</topology>
    </subcellularLocation>
</comment>
<evidence type="ECO:0000256" key="5">
    <source>
        <dbReference type="SAM" id="MobiDB-lite"/>
    </source>
</evidence>
<dbReference type="InterPro" id="IPR003439">
    <property type="entry name" value="ABC_transporter-like_ATP-bd"/>
</dbReference>
<evidence type="ECO:0000313" key="8">
    <source>
        <dbReference type="Proteomes" id="UP001153328"/>
    </source>
</evidence>
<dbReference type="GO" id="GO:0140359">
    <property type="term" value="F:ABC-type transporter activity"/>
    <property type="evidence" value="ECO:0007669"/>
    <property type="project" value="InterPro"/>
</dbReference>
<reference evidence="7" key="1">
    <citation type="submission" date="2021-06" db="EMBL/GenBank/DDBJ databases">
        <authorList>
            <person name="Arsene-Ploetze F."/>
        </authorList>
    </citation>
    <scope>NUCLEOTIDE SEQUENCE</scope>
    <source>
        <strain evidence="7">SBRY1</strain>
    </source>
</reference>